<evidence type="ECO:0000313" key="2">
    <source>
        <dbReference type="Proteomes" id="UP000008063"/>
    </source>
</evidence>
<organism evidence="2">
    <name type="scientific">Serpula lacrymans var. lacrymans (strain S7.3)</name>
    <name type="common">Dry rot fungus</name>
    <dbReference type="NCBI Taxonomy" id="936435"/>
    <lineage>
        <taxon>Eukaryota</taxon>
        <taxon>Fungi</taxon>
        <taxon>Dikarya</taxon>
        <taxon>Basidiomycota</taxon>
        <taxon>Agaricomycotina</taxon>
        <taxon>Agaricomycetes</taxon>
        <taxon>Agaricomycetidae</taxon>
        <taxon>Boletales</taxon>
        <taxon>Coniophorineae</taxon>
        <taxon>Serpulaceae</taxon>
        <taxon>Serpula</taxon>
    </lineage>
</organism>
<name>F8PLD6_SERL3</name>
<keyword evidence="2" id="KW-1185">Reference proteome</keyword>
<dbReference type="EMBL" id="GL945476">
    <property type="protein sequence ID" value="EGO02418.1"/>
    <property type="molecule type" value="Genomic_DNA"/>
</dbReference>
<dbReference type="AlphaFoldDB" id="F8PLD6"/>
<proteinExistence type="predicted"/>
<sequence length="139" mass="16117">MIDILVFKSDGCTVGSKLIKVDKHEPAAWMLKHTQRLRQINNTRRSPAKQLKFKVQSSACDQSHEQVTWKNESKQRLSDIYDERLTFFIPSKNFLNVGQFLRHATQNLAVEDTMLMKVEGNSFLFFVDVVPHIVLKVKL</sequence>
<evidence type="ECO:0000313" key="1">
    <source>
        <dbReference type="EMBL" id="EGO02418.1"/>
    </source>
</evidence>
<reference evidence="2" key="1">
    <citation type="journal article" date="2011" name="Science">
        <title>The plant cell wall-decomposing machinery underlies the functional diversity of forest fungi.</title>
        <authorList>
            <person name="Eastwood D.C."/>
            <person name="Floudas D."/>
            <person name="Binder M."/>
            <person name="Majcherczyk A."/>
            <person name="Schneider P."/>
            <person name="Aerts A."/>
            <person name="Asiegbu F.O."/>
            <person name="Baker S.E."/>
            <person name="Barry K."/>
            <person name="Bendiksby M."/>
            <person name="Blumentritt M."/>
            <person name="Coutinho P.M."/>
            <person name="Cullen D."/>
            <person name="de Vries R.P."/>
            <person name="Gathman A."/>
            <person name="Goodell B."/>
            <person name="Henrissat B."/>
            <person name="Ihrmark K."/>
            <person name="Kauserud H."/>
            <person name="Kohler A."/>
            <person name="LaButti K."/>
            <person name="Lapidus A."/>
            <person name="Lavin J.L."/>
            <person name="Lee Y.-H."/>
            <person name="Lindquist E."/>
            <person name="Lilly W."/>
            <person name="Lucas S."/>
            <person name="Morin E."/>
            <person name="Murat C."/>
            <person name="Oguiza J.A."/>
            <person name="Park J."/>
            <person name="Pisabarro A.G."/>
            <person name="Riley R."/>
            <person name="Rosling A."/>
            <person name="Salamov A."/>
            <person name="Schmidt O."/>
            <person name="Schmutz J."/>
            <person name="Skrede I."/>
            <person name="Stenlid J."/>
            <person name="Wiebenga A."/>
            <person name="Xie X."/>
            <person name="Kuees U."/>
            <person name="Hibbett D.S."/>
            <person name="Hoffmeister D."/>
            <person name="Hoegberg N."/>
            <person name="Martin F."/>
            <person name="Grigoriev I.V."/>
            <person name="Watkinson S.C."/>
        </authorList>
    </citation>
    <scope>NUCLEOTIDE SEQUENCE [LARGE SCALE GENOMIC DNA]</scope>
    <source>
        <strain evidence="2">strain S7.3</strain>
    </source>
</reference>
<protein>
    <submittedName>
        <fullName evidence="1">Uncharacterized protein</fullName>
    </submittedName>
</protein>
<gene>
    <name evidence="1" type="ORF">SERLA73DRAFT_150182</name>
</gene>
<dbReference type="HOGENOM" id="CLU_1846314_0_0_1"/>
<accession>F8PLD6</accession>
<dbReference type="Proteomes" id="UP000008063">
    <property type="component" value="Unassembled WGS sequence"/>
</dbReference>
<dbReference type="InParanoid" id="F8PLD6"/>